<protein>
    <submittedName>
        <fullName evidence="2">Uncharacterized protein</fullName>
    </submittedName>
</protein>
<evidence type="ECO:0000313" key="2">
    <source>
        <dbReference type="EMBL" id="PYF74926.1"/>
    </source>
</evidence>
<evidence type="ECO:0000256" key="1">
    <source>
        <dbReference type="SAM" id="Phobius"/>
    </source>
</evidence>
<keyword evidence="1" id="KW-0472">Membrane</keyword>
<dbReference type="EMBL" id="QKLU01000003">
    <property type="protein sequence ID" value="PYF74926.1"/>
    <property type="molecule type" value="Genomic_DNA"/>
</dbReference>
<gene>
    <name evidence="2" type="ORF">B0O44_103372</name>
</gene>
<dbReference type="OrthoDB" id="773316at2"/>
<feature type="transmembrane region" description="Helical" evidence="1">
    <location>
        <begin position="101"/>
        <end position="122"/>
    </location>
</feature>
<name>A0A318UEZ5_9SPHI</name>
<keyword evidence="1" id="KW-0812">Transmembrane</keyword>
<dbReference type="Proteomes" id="UP000248198">
    <property type="component" value="Unassembled WGS sequence"/>
</dbReference>
<feature type="transmembrane region" description="Helical" evidence="1">
    <location>
        <begin position="76"/>
        <end position="95"/>
    </location>
</feature>
<accession>A0A318UEZ5</accession>
<evidence type="ECO:0000313" key="3">
    <source>
        <dbReference type="Proteomes" id="UP000248198"/>
    </source>
</evidence>
<keyword evidence="1" id="KW-1133">Transmembrane helix</keyword>
<sequence>MKTLNLEKPQAFSYGWLKIGAIMVILVLLWPILQHWMWTQDGTSGYIDPSVALLVLLALMSYLLLLCLSWLLLKHFWLAMGLPGLGIMVLQFQTLELWQQLGFYWASFALLVLAGVCSLGAIF</sequence>
<comment type="caution">
    <text evidence="2">The sequence shown here is derived from an EMBL/GenBank/DDBJ whole genome shotgun (WGS) entry which is preliminary data.</text>
</comment>
<feature type="transmembrane region" description="Helical" evidence="1">
    <location>
        <begin position="12"/>
        <end position="32"/>
    </location>
</feature>
<organism evidence="2 3">
    <name type="scientific">Pedobacter nutrimenti</name>
    <dbReference type="NCBI Taxonomy" id="1241337"/>
    <lineage>
        <taxon>Bacteria</taxon>
        <taxon>Pseudomonadati</taxon>
        <taxon>Bacteroidota</taxon>
        <taxon>Sphingobacteriia</taxon>
        <taxon>Sphingobacteriales</taxon>
        <taxon>Sphingobacteriaceae</taxon>
        <taxon>Pedobacter</taxon>
    </lineage>
</organism>
<dbReference type="RefSeq" id="WP_146229804.1">
    <property type="nucleotide sequence ID" value="NZ_QKLU01000003.1"/>
</dbReference>
<reference evidence="2 3" key="1">
    <citation type="submission" date="2018-06" db="EMBL/GenBank/DDBJ databases">
        <title>Genomic Encyclopedia of Archaeal and Bacterial Type Strains, Phase II (KMG-II): from individual species to whole genera.</title>
        <authorList>
            <person name="Goeker M."/>
        </authorList>
    </citation>
    <scope>NUCLEOTIDE SEQUENCE [LARGE SCALE GENOMIC DNA]</scope>
    <source>
        <strain evidence="2 3">DSM 27372</strain>
    </source>
</reference>
<feature type="transmembrane region" description="Helical" evidence="1">
    <location>
        <begin position="52"/>
        <end position="71"/>
    </location>
</feature>
<keyword evidence="3" id="KW-1185">Reference proteome</keyword>
<proteinExistence type="predicted"/>
<dbReference type="AlphaFoldDB" id="A0A318UEZ5"/>